<reference evidence="14 15" key="1">
    <citation type="submission" date="2017-06" db="EMBL/GenBank/DDBJ databases">
        <title>Ant-infecting Ophiocordyceps genomes reveal a high diversity of potential behavioral manipulation genes and a possible major role for enterotoxins.</title>
        <authorList>
            <person name="De Bekker C."/>
            <person name="Evans H.C."/>
            <person name="Brachmann A."/>
            <person name="Hughes D.P."/>
        </authorList>
    </citation>
    <scope>NUCLEOTIDE SEQUENCE [LARGE SCALE GENOMIC DNA]</scope>
    <source>
        <strain evidence="14 15">Map16</strain>
    </source>
</reference>
<evidence type="ECO:0000256" key="7">
    <source>
        <dbReference type="ARBA" id="ARBA00022989"/>
    </source>
</evidence>
<feature type="transmembrane region" description="Helical" evidence="11">
    <location>
        <begin position="353"/>
        <end position="372"/>
    </location>
</feature>
<comment type="subcellular location">
    <subcellularLocation>
        <location evidence="1">Membrane</location>
        <topology evidence="1">Multi-pass membrane protein</topology>
    </subcellularLocation>
</comment>
<dbReference type="SMART" id="SM00382">
    <property type="entry name" value="AAA"/>
    <property type="match status" value="1"/>
</dbReference>
<dbReference type="CDD" id="cd18596">
    <property type="entry name" value="ABC_6TM_VMR1_D1_like"/>
    <property type="match status" value="1"/>
</dbReference>
<feature type="domain" description="ABC transmembrane type-1" evidence="13">
    <location>
        <begin position="321"/>
        <end position="661"/>
    </location>
</feature>
<keyword evidence="9" id="KW-0325">Glycoprotein</keyword>
<dbReference type="GO" id="GO:0005524">
    <property type="term" value="F:ATP binding"/>
    <property type="evidence" value="ECO:0007669"/>
    <property type="project" value="UniProtKB-KW"/>
</dbReference>
<dbReference type="Gene3D" id="1.20.1560.10">
    <property type="entry name" value="ABC transporter type 1, transmembrane domain"/>
    <property type="match status" value="2"/>
</dbReference>
<feature type="domain" description="ABC transporter" evidence="12">
    <location>
        <begin position="699"/>
        <end position="946"/>
    </location>
</feature>
<organism evidence="14 15">
    <name type="scientific">Ophiocordyceps camponoti-rufipedis</name>
    <dbReference type="NCBI Taxonomy" id="2004952"/>
    <lineage>
        <taxon>Eukaryota</taxon>
        <taxon>Fungi</taxon>
        <taxon>Dikarya</taxon>
        <taxon>Ascomycota</taxon>
        <taxon>Pezizomycotina</taxon>
        <taxon>Sordariomycetes</taxon>
        <taxon>Hypocreomycetidae</taxon>
        <taxon>Hypocreales</taxon>
        <taxon>Ophiocordycipitaceae</taxon>
        <taxon>Ophiocordyceps</taxon>
    </lineage>
</organism>
<keyword evidence="15" id="KW-1185">Reference proteome</keyword>
<dbReference type="PROSITE" id="PS00211">
    <property type="entry name" value="ABC_TRANSPORTER_1"/>
    <property type="match status" value="1"/>
</dbReference>
<dbReference type="Gene3D" id="3.40.50.300">
    <property type="entry name" value="P-loop containing nucleotide triphosphate hydrolases"/>
    <property type="match status" value="1"/>
</dbReference>
<dbReference type="OrthoDB" id="6500128at2759"/>
<evidence type="ECO:0000256" key="5">
    <source>
        <dbReference type="ARBA" id="ARBA00022741"/>
    </source>
</evidence>
<dbReference type="Proteomes" id="UP000226431">
    <property type="component" value="Unassembled WGS sequence"/>
</dbReference>
<dbReference type="SUPFAM" id="SSF52540">
    <property type="entry name" value="P-loop containing nucleoside triphosphate hydrolases"/>
    <property type="match status" value="1"/>
</dbReference>
<evidence type="ECO:0000256" key="8">
    <source>
        <dbReference type="ARBA" id="ARBA00023136"/>
    </source>
</evidence>
<keyword evidence="6" id="KW-0067">ATP-binding</keyword>
<feature type="transmembrane region" description="Helical" evidence="11">
    <location>
        <begin position="1203"/>
        <end position="1222"/>
    </location>
</feature>
<protein>
    <recommendedName>
        <fullName evidence="16">ATP-dependent bile acid permease</fullName>
    </recommendedName>
</protein>
<evidence type="ECO:0000256" key="1">
    <source>
        <dbReference type="ARBA" id="ARBA00004141"/>
    </source>
</evidence>
<feature type="transmembrane region" description="Helical" evidence="11">
    <location>
        <begin position="173"/>
        <end position="194"/>
    </location>
</feature>
<dbReference type="GO" id="GO:0000329">
    <property type="term" value="C:fungal-type vacuole membrane"/>
    <property type="evidence" value="ECO:0007669"/>
    <property type="project" value="TreeGrafter"/>
</dbReference>
<feature type="domain" description="ABC transmembrane type-1" evidence="13">
    <location>
        <begin position="1025"/>
        <end position="1287"/>
    </location>
</feature>
<keyword evidence="3 11" id="KW-0812">Transmembrane</keyword>
<sequence>MRAFARCSLPIWRADDLTPCFRNEYLQILFPLVAVAVSCACLAWAALAARRRPRGYRTLNRGVAAPRDQTGLPSDSDSDDDDDELHINGGRLALAKTYSGGSLVQADTPAAQRLSQAVEELAIVCLVAVNAVAVLNGANASSRRAAAAGLVTWLYVLTLASLRLFVASSSRILIGLWNHTAAIYGILWLMDLVIFRSALIHPLSRLTQVLDIAQFALVTLLFAMAMTTRKGNKTVLLQWEDGIEPSREPLASLFSLATFSWVDAIVVRGWKETMEMDHVWNLLPKDKAAAVIADYRQLKRTGALAWHLLKFFKGMLIFQCFMAFLSGLFTFAPTLLLKAILEYVERPERAPVNVLWLLVIALPVLDTVRSYADGMALWTGRKICIRVRAIIIGDIYAKALRRKAAAGRDKVLLDSSRPAAKEAESDSDKTSKIKGVLGLGKRKNKTSASSDSDSANSVDQDAKPAGEDEQANLGTIINLMSVDSFKVSDVTAYLHFLCAAAPTQLVICVVLLWRVMGLSAIPGLIVMALLLPVNYMLARGFNMTSKTIMAATDKRINVTNEVLQNIRIIKYFAWEDRFGRIIDEKRQTELRALRSRFILWAVAVAIWNSVPVLITFFSFLVYTLLERKPLYPSIAFTAISLFMLLRVPLDQLGDMFAHVQESKVSIDRVEEFLNEEETEKYEQLGLDNTDEDGVRRIGFRGATLIWGGRDTVASDGSRAFRLLDVDVDFRIGQLNIIAGPTGSGKTSMLMGLLGEMTLMEGRVFCPGGQSREEVWPDPETGLANTVAYVAQAAWLVNANIRDNILFAAPLDEARYRDVIVACALERDLDALDHGDETMVGEKGITLSGGQKQRISLARALYSNSAHVLLDDCLSAVDSHTAQWIFTNCIKGPLMRGRTCVLVTHNVQLCVPSADYVVVMDNGRVAAEGPARDIIDSGRLGEEIRASRPPSAVASRVPSRVPSSVGDSEAMVGANDTFRSLVISGNNTKNKKAQETSKEETKASGSVKWPVMKLYLLSMGPWWFWIVAFVVFTSQQLSTVGTNFWVRQWANQYVDEAESEAAVYTVFTPTTGGGSLAKGSWVGISRLGGLEVLPQAADVNLAYYLSGLAALGMAGALAALIRDVWIFYGSLTASRKIHDRLMSAVTRARFKFFDVTPLGQLMNRFSKDLEAVDQEIAPTAIGVMSCALSLVVTVVLIAVITPGFLVAAVFISAIFYLVATLYLRASRDLKRLESVQRSPLFQQFGETLSGVTTIRAYGDQRRFIRDNLAKVNTQSRPFIYLWASWARLTRARPASR</sequence>
<evidence type="ECO:0000256" key="10">
    <source>
        <dbReference type="SAM" id="MobiDB-lite"/>
    </source>
</evidence>
<keyword evidence="4" id="KW-0677">Repeat</keyword>
<gene>
    <name evidence="14" type="ORF">CDD80_1855</name>
</gene>
<feature type="transmembrane region" description="Helical" evidence="11">
    <location>
        <begin position="121"/>
        <end position="139"/>
    </location>
</feature>
<dbReference type="InterPro" id="IPR036640">
    <property type="entry name" value="ABC1_TM_sf"/>
</dbReference>
<feature type="transmembrane region" description="Helical" evidence="11">
    <location>
        <begin position="145"/>
        <end position="166"/>
    </location>
</feature>
<dbReference type="InterPro" id="IPR003593">
    <property type="entry name" value="AAA+_ATPase"/>
</dbReference>
<dbReference type="InterPro" id="IPR017871">
    <property type="entry name" value="ABC_transporter-like_CS"/>
</dbReference>
<evidence type="ECO:0000256" key="3">
    <source>
        <dbReference type="ARBA" id="ARBA00022692"/>
    </source>
</evidence>
<feature type="compositionally biased region" description="Low complexity" evidence="10">
    <location>
        <begin position="447"/>
        <end position="459"/>
    </location>
</feature>
<feature type="transmembrane region" description="Helical" evidence="11">
    <location>
        <begin position="1100"/>
        <end position="1120"/>
    </location>
</feature>
<dbReference type="PROSITE" id="PS50893">
    <property type="entry name" value="ABC_TRANSPORTER_2"/>
    <property type="match status" value="1"/>
</dbReference>
<dbReference type="GO" id="GO:0016887">
    <property type="term" value="F:ATP hydrolysis activity"/>
    <property type="evidence" value="ECO:0007669"/>
    <property type="project" value="InterPro"/>
</dbReference>
<keyword evidence="8 11" id="KW-0472">Membrane</keyword>
<dbReference type="InterPro" id="IPR011527">
    <property type="entry name" value="ABC1_TM_dom"/>
</dbReference>
<dbReference type="PANTHER" id="PTHR24223:SF353">
    <property type="entry name" value="ABC TRANSPORTER ATP-BINDING PROTEIN_PERMEASE VMR1-RELATED"/>
    <property type="match status" value="1"/>
</dbReference>
<dbReference type="Pfam" id="PF00664">
    <property type="entry name" value="ABC_membrane"/>
    <property type="match status" value="2"/>
</dbReference>
<evidence type="ECO:0000256" key="2">
    <source>
        <dbReference type="ARBA" id="ARBA00022448"/>
    </source>
</evidence>
<dbReference type="CDD" id="cd18604">
    <property type="entry name" value="ABC_6TM_VMR1_D2_like"/>
    <property type="match status" value="1"/>
</dbReference>
<dbReference type="EMBL" id="NJES01000182">
    <property type="protein sequence ID" value="PHH76046.1"/>
    <property type="molecule type" value="Genomic_DNA"/>
</dbReference>
<dbReference type="CDD" id="cd03250">
    <property type="entry name" value="ABCC_MRP_domain1"/>
    <property type="match status" value="1"/>
</dbReference>
<evidence type="ECO:0000256" key="6">
    <source>
        <dbReference type="ARBA" id="ARBA00022840"/>
    </source>
</evidence>
<accession>A0A2C5Z7R7</accession>
<feature type="transmembrane region" description="Helical" evidence="11">
    <location>
        <begin position="316"/>
        <end position="341"/>
    </location>
</feature>
<dbReference type="FunFam" id="3.40.50.300:FF:000825">
    <property type="entry name" value="ABC bile acid transporter"/>
    <property type="match status" value="1"/>
</dbReference>
<keyword evidence="5" id="KW-0547">Nucleotide-binding</keyword>
<name>A0A2C5Z7R7_9HYPO</name>
<dbReference type="InterPro" id="IPR003439">
    <property type="entry name" value="ABC_transporter-like_ATP-bd"/>
</dbReference>
<comment type="caution">
    <text evidence="14">The sequence shown here is derived from an EMBL/GenBank/DDBJ whole genome shotgun (WGS) entry which is preliminary data.</text>
</comment>
<evidence type="ECO:0000256" key="11">
    <source>
        <dbReference type="SAM" id="Phobius"/>
    </source>
</evidence>
<evidence type="ECO:0000313" key="15">
    <source>
        <dbReference type="Proteomes" id="UP000226431"/>
    </source>
</evidence>
<feature type="region of interest" description="Disordered" evidence="10">
    <location>
        <begin position="441"/>
        <end position="467"/>
    </location>
</feature>
<dbReference type="Pfam" id="PF00005">
    <property type="entry name" value="ABC_tran"/>
    <property type="match status" value="1"/>
</dbReference>
<feature type="transmembrane region" description="Helical" evidence="11">
    <location>
        <begin position="597"/>
        <end position="624"/>
    </location>
</feature>
<proteinExistence type="predicted"/>
<evidence type="ECO:0000259" key="13">
    <source>
        <dbReference type="PROSITE" id="PS50929"/>
    </source>
</evidence>
<dbReference type="InterPro" id="IPR050173">
    <property type="entry name" value="ABC_transporter_C-like"/>
</dbReference>
<dbReference type="PANTHER" id="PTHR24223">
    <property type="entry name" value="ATP-BINDING CASSETTE SUB-FAMILY C"/>
    <property type="match status" value="1"/>
</dbReference>
<evidence type="ECO:0000256" key="4">
    <source>
        <dbReference type="ARBA" id="ARBA00022737"/>
    </source>
</evidence>
<dbReference type="SUPFAM" id="SSF90123">
    <property type="entry name" value="ABC transporter transmembrane region"/>
    <property type="match status" value="2"/>
</dbReference>
<dbReference type="InterPro" id="IPR027417">
    <property type="entry name" value="P-loop_NTPase"/>
</dbReference>
<feature type="transmembrane region" description="Helical" evidence="11">
    <location>
        <begin position="490"/>
        <end position="513"/>
    </location>
</feature>
<evidence type="ECO:0008006" key="16">
    <source>
        <dbReference type="Google" id="ProtNLM"/>
    </source>
</evidence>
<keyword evidence="2" id="KW-0813">Transport</keyword>
<feature type="transmembrane region" description="Helical" evidence="11">
    <location>
        <begin position="519"/>
        <end position="537"/>
    </location>
</feature>
<evidence type="ECO:0000313" key="14">
    <source>
        <dbReference type="EMBL" id="PHH76046.1"/>
    </source>
</evidence>
<feature type="transmembrane region" description="Helical" evidence="11">
    <location>
        <begin position="1175"/>
        <end position="1197"/>
    </location>
</feature>
<keyword evidence="7 11" id="KW-1133">Transmembrane helix</keyword>
<dbReference type="PROSITE" id="PS50929">
    <property type="entry name" value="ABC_TM1F"/>
    <property type="match status" value="2"/>
</dbReference>
<feature type="transmembrane region" description="Helical" evidence="11">
    <location>
        <begin position="206"/>
        <end position="226"/>
    </location>
</feature>
<dbReference type="STRING" id="2004952.A0A2C5Z7R7"/>
<evidence type="ECO:0000256" key="9">
    <source>
        <dbReference type="ARBA" id="ARBA00023180"/>
    </source>
</evidence>
<evidence type="ECO:0000259" key="12">
    <source>
        <dbReference type="PROSITE" id="PS50893"/>
    </source>
</evidence>
<feature type="transmembrane region" description="Helical" evidence="11">
    <location>
        <begin position="25"/>
        <end position="47"/>
    </location>
</feature>
<dbReference type="GO" id="GO:0140359">
    <property type="term" value="F:ABC-type transporter activity"/>
    <property type="evidence" value="ECO:0007669"/>
    <property type="project" value="InterPro"/>
</dbReference>